<dbReference type="Pfam" id="PF00364">
    <property type="entry name" value="Biotin_lipoyl"/>
    <property type="match status" value="1"/>
</dbReference>
<dbReference type="InterPro" id="IPR011053">
    <property type="entry name" value="Single_hybrid_motif"/>
</dbReference>
<proteinExistence type="predicted"/>
<dbReference type="Pfam" id="PF00561">
    <property type="entry name" value="Abhydrolase_1"/>
    <property type="match status" value="1"/>
</dbReference>
<dbReference type="PANTHER" id="PTHR46438">
    <property type="entry name" value="ALPHA/BETA-HYDROLASES SUPERFAMILY PROTEIN"/>
    <property type="match status" value="1"/>
</dbReference>
<dbReference type="AlphaFoldDB" id="A0A8J4H981"/>
<dbReference type="Gene3D" id="2.40.50.100">
    <property type="match status" value="1"/>
</dbReference>
<dbReference type="CDD" id="cd06849">
    <property type="entry name" value="lipoyl_domain"/>
    <property type="match status" value="1"/>
</dbReference>
<dbReference type="PRINTS" id="PR00111">
    <property type="entry name" value="ABHYDROLASE"/>
</dbReference>
<feature type="domain" description="Lipoyl-binding" evidence="1">
    <location>
        <begin position="6"/>
        <end position="81"/>
    </location>
</feature>
<gene>
    <name evidence="2" type="ORF">ENY07_00135</name>
</gene>
<dbReference type="InterPro" id="IPR000089">
    <property type="entry name" value="Biotin_lipoyl"/>
</dbReference>
<protein>
    <submittedName>
        <fullName evidence="2">Acetoin dehydrogenase dihydrolipoyllysine-residue acetyltransferase subunit</fullName>
    </submittedName>
</protein>
<accession>A0A8J4H981</accession>
<name>A0A8J4H981_9PROT</name>
<evidence type="ECO:0000313" key="2">
    <source>
        <dbReference type="EMBL" id="HGC41626.1"/>
    </source>
</evidence>
<dbReference type="PROSITE" id="PS50968">
    <property type="entry name" value="BIOTINYL_LIPOYL"/>
    <property type="match status" value="1"/>
</dbReference>
<dbReference type="Gene3D" id="3.40.50.1820">
    <property type="entry name" value="alpha/beta hydrolase"/>
    <property type="match status" value="1"/>
</dbReference>
<evidence type="ECO:0000259" key="1">
    <source>
        <dbReference type="PROSITE" id="PS50968"/>
    </source>
</evidence>
<reference evidence="2" key="1">
    <citation type="journal article" date="2020" name="mSystems">
        <title>Genome- and Community-Level Interaction Insights into Carbon Utilization and Element Cycling Functions of Hydrothermarchaeota in Hydrothermal Sediment.</title>
        <authorList>
            <person name="Zhou Z."/>
            <person name="Liu Y."/>
            <person name="Xu W."/>
            <person name="Pan J."/>
            <person name="Luo Z.H."/>
            <person name="Li M."/>
        </authorList>
    </citation>
    <scope>NUCLEOTIDE SEQUENCE</scope>
    <source>
        <strain evidence="2">SpSt-997</strain>
    </source>
</reference>
<sequence length="374" mass="39637">MSGSVITAITLPKFGLAMTEGKVVVWHKEEGELVERGEEIADIETSKITNGYQSPAAGILRRRVAMLGEDLPVGALIAILAPAAVTDEEIERFIAGFVAPAREKAEEGTPAPETREIGGRMTRFLRVGNGEGPPFVLIHGFGGDLNSWMFNTPTLAAKATVYALDLPGHGGSSKTLATGDLAELVAAVRAFLVAEGIVTAHLVGHSLGGAVALALARDEPARAASLSLIAPAGLGAEINREFIEGFITAERRRPLQVVLEKLFADPALVSREMAEDVLRYKRLDGALTALKAIAAAHFADGLQQIDLRRALAGLAMPVQVLWGGRDAILPSRQAEGLPEAVAVHVFPEAGHMPQMEAMAAVNERLLRMLPTPPK</sequence>
<dbReference type="EMBL" id="DTQM01000003">
    <property type="protein sequence ID" value="HGC41626.1"/>
    <property type="molecule type" value="Genomic_DNA"/>
</dbReference>
<comment type="caution">
    <text evidence="2">The sequence shown here is derived from an EMBL/GenBank/DDBJ whole genome shotgun (WGS) entry which is preliminary data.</text>
</comment>
<dbReference type="InterPro" id="IPR029058">
    <property type="entry name" value="AB_hydrolase_fold"/>
</dbReference>
<dbReference type="SUPFAM" id="SSF53474">
    <property type="entry name" value="alpha/beta-Hydrolases"/>
    <property type="match status" value="1"/>
</dbReference>
<dbReference type="SUPFAM" id="SSF51230">
    <property type="entry name" value="Single hybrid motif"/>
    <property type="match status" value="1"/>
</dbReference>
<dbReference type="InterPro" id="IPR000073">
    <property type="entry name" value="AB_hydrolase_1"/>
</dbReference>
<dbReference type="PANTHER" id="PTHR46438:SF11">
    <property type="entry name" value="LIPASE-RELATED"/>
    <property type="match status" value="1"/>
</dbReference>
<organism evidence="2">
    <name type="scientific">Acidicaldus sp</name>
    <dbReference type="NCBI Taxonomy" id="1872105"/>
    <lineage>
        <taxon>Bacteria</taxon>
        <taxon>Pseudomonadati</taxon>
        <taxon>Pseudomonadota</taxon>
        <taxon>Alphaproteobacteria</taxon>
        <taxon>Acetobacterales</taxon>
        <taxon>Acetobacteraceae</taxon>
        <taxon>Acidicaldus</taxon>
    </lineage>
</organism>
<dbReference type="NCBIfam" id="NF011457">
    <property type="entry name" value="PRK14875.1"/>
    <property type="match status" value="1"/>
</dbReference>